<dbReference type="SUPFAM" id="SSF55729">
    <property type="entry name" value="Acyl-CoA N-acyltransferases (Nat)"/>
    <property type="match status" value="1"/>
</dbReference>
<evidence type="ECO:0000313" key="3">
    <source>
        <dbReference type="Proteomes" id="UP001157353"/>
    </source>
</evidence>
<dbReference type="Pfam" id="PF00583">
    <property type="entry name" value="Acetyltransf_1"/>
    <property type="match status" value="1"/>
</dbReference>
<dbReference type="InterPro" id="IPR000182">
    <property type="entry name" value="GNAT_dom"/>
</dbReference>
<dbReference type="Gene3D" id="3.40.630.30">
    <property type="match status" value="1"/>
</dbReference>
<dbReference type="Proteomes" id="UP001157353">
    <property type="component" value="Unassembled WGS sequence"/>
</dbReference>
<dbReference type="PROSITE" id="PS51186">
    <property type="entry name" value="GNAT"/>
    <property type="match status" value="1"/>
</dbReference>
<dbReference type="CDD" id="cd04301">
    <property type="entry name" value="NAT_SF"/>
    <property type="match status" value="1"/>
</dbReference>
<dbReference type="EMBL" id="BSPQ01000013">
    <property type="protein sequence ID" value="GLS91366.1"/>
    <property type="molecule type" value="Genomic_DNA"/>
</dbReference>
<name>A0ABQ6E2Z5_9GAMM</name>
<reference evidence="3" key="1">
    <citation type="journal article" date="2019" name="Int. J. Syst. Evol. Microbiol.">
        <title>The Global Catalogue of Microorganisms (GCM) 10K type strain sequencing project: providing services to taxonomists for standard genome sequencing and annotation.</title>
        <authorList>
            <consortium name="The Broad Institute Genomics Platform"/>
            <consortium name="The Broad Institute Genome Sequencing Center for Infectious Disease"/>
            <person name="Wu L."/>
            <person name="Ma J."/>
        </authorList>
    </citation>
    <scope>NUCLEOTIDE SEQUENCE [LARGE SCALE GENOMIC DNA]</scope>
    <source>
        <strain evidence="3">NBRC 103166</strain>
    </source>
</reference>
<gene>
    <name evidence="2" type="ORF">GCM10007916_24350</name>
</gene>
<keyword evidence="3" id="KW-1185">Reference proteome</keyword>
<evidence type="ECO:0000259" key="1">
    <source>
        <dbReference type="PROSITE" id="PS51186"/>
    </source>
</evidence>
<dbReference type="RefSeq" id="WP_284204482.1">
    <property type="nucleotide sequence ID" value="NZ_BSPQ01000013.1"/>
</dbReference>
<organism evidence="2 3">
    <name type="scientific">Psychromonas marina</name>
    <dbReference type="NCBI Taxonomy" id="88364"/>
    <lineage>
        <taxon>Bacteria</taxon>
        <taxon>Pseudomonadati</taxon>
        <taxon>Pseudomonadota</taxon>
        <taxon>Gammaproteobacteria</taxon>
        <taxon>Alteromonadales</taxon>
        <taxon>Psychromonadaceae</taxon>
        <taxon>Psychromonas</taxon>
    </lineage>
</organism>
<feature type="domain" description="N-acetyltransferase" evidence="1">
    <location>
        <begin position="1"/>
        <end position="144"/>
    </location>
</feature>
<proteinExistence type="predicted"/>
<sequence length="144" mass="16846">MITYQPTADLHVSAEITYKNMRSYYEHYSVNWEQSKIQAQIVDLENWDILYNSSIVGAIRLAFDNNECYIRDIQVSDKFQNKGIGASALAECERLAIKTGVNLLRLRVFKISPAYQLYTRNGFVIDKEEDRFFYLSRQISNQEI</sequence>
<comment type="caution">
    <text evidence="2">The sequence shown here is derived from an EMBL/GenBank/DDBJ whole genome shotgun (WGS) entry which is preliminary data.</text>
</comment>
<dbReference type="InterPro" id="IPR016181">
    <property type="entry name" value="Acyl_CoA_acyltransferase"/>
</dbReference>
<evidence type="ECO:0000313" key="2">
    <source>
        <dbReference type="EMBL" id="GLS91366.1"/>
    </source>
</evidence>
<accession>A0ABQ6E2Z5</accession>
<protein>
    <recommendedName>
        <fullName evidence="1">N-acetyltransferase domain-containing protein</fullName>
    </recommendedName>
</protein>